<dbReference type="STRING" id="299467.A0A443SPY5"/>
<comment type="similarity">
    <text evidence="1">Belongs to the CLEC16A/gop-1 family.</text>
</comment>
<accession>A0A443SPY5</accession>
<dbReference type="GO" id="GO:0006914">
    <property type="term" value="P:autophagy"/>
    <property type="evidence" value="ECO:0007669"/>
    <property type="project" value="UniProtKB-KW"/>
</dbReference>
<evidence type="ECO:0000313" key="7">
    <source>
        <dbReference type="Proteomes" id="UP000288716"/>
    </source>
</evidence>
<dbReference type="GO" id="GO:0016197">
    <property type="term" value="P:endosomal transport"/>
    <property type="evidence" value="ECO:0007669"/>
    <property type="project" value="TreeGrafter"/>
</dbReference>
<dbReference type="GO" id="GO:0007034">
    <property type="term" value="P:vacuolar transport"/>
    <property type="evidence" value="ECO:0007669"/>
    <property type="project" value="TreeGrafter"/>
</dbReference>
<dbReference type="InterPro" id="IPR045820">
    <property type="entry name" value="CLEC16A/TT9_C"/>
</dbReference>
<evidence type="ECO:0000256" key="1">
    <source>
        <dbReference type="ARBA" id="ARBA00006441"/>
    </source>
</evidence>
<organism evidence="6 7">
    <name type="scientific">Leptotrombidium deliense</name>
    <dbReference type="NCBI Taxonomy" id="299467"/>
    <lineage>
        <taxon>Eukaryota</taxon>
        <taxon>Metazoa</taxon>
        <taxon>Ecdysozoa</taxon>
        <taxon>Arthropoda</taxon>
        <taxon>Chelicerata</taxon>
        <taxon>Arachnida</taxon>
        <taxon>Acari</taxon>
        <taxon>Acariformes</taxon>
        <taxon>Trombidiformes</taxon>
        <taxon>Prostigmata</taxon>
        <taxon>Anystina</taxon>
        <taxon>Parasitengona</taxon>
        <taxon>Trombiculoidea</taxon>
        <taxon>Trombiculidae</taxon>
        <taxon>Leptotrombidium</taxon>
    </lineage>
</organism>
<feature type="compositionally biased region" description="Polar residues" evidence="3">
    <location>
        <begin position="398"/>
        <end position="407"/>
    </location>
</feature>
<name>A0A443SPY5_9ACAR</name>
<dbReference type="AlphaFoldDB" id="A0A443SPY5"/>
<dbReference type="GO" id="GO:1901096">
    <property type="term" value="P:regulation of autophagosome maturation"/>
    <property type="evidence" value="ECO:0007669"/>
    <property type="project" value="TreeGrafter"/>
</dbReference>
<evidence type="ECO:0000256" key="2">
    <source>
        <dbReference type="ARBA" id="ARBA00023006"/>
    </source>
</evidence>
<dbReference type="EMBL" id="NCKV01000867">
    <property type="protein sequence ID" value="RWS29542.1"/>
    <property type="molecule type" value="Genomic_DNA"/>
</dbReference>
<comment type="caution">
    <text evidence="6">The sequence shown here is derived from an EMBL/GenBank/DDBJ whole genome shotgun (WGS) entry which is preliminary data.</text>
</comment>
<dbReference type="Pfam" id="PF09758">
    <property type="entry name" value="FPL"/>
    <property type="match status" value="1"/>
</dbReference>
<keyword evidence="7" id="KW-1185">Reference proteome</keyword>
<dbReference type="PANTHER" id="PTHR21481:SF0">
    <property type="entry name" value="PROTEIN CLEC16A"/>
    <property type="match status" value="1"/>
</dbReference>
<evidence type="ECO:0000259" key="5">
    <source>
        <dbReference type="Pfam" id="PF19439"/>
    </source>
</evidence>
<feature type="domain" description="FPL" evidence="4">
    <location>
        <begin position="58"/>
        <end position="197"/>
    </location>
</feature>
<feature type="domain" description="CLEC16A/TT9 C-terminal" evidence="5">
    <location>
        <begin position="397"/>
        <end position="892"/>
    </location>
</feature>
<dbReference type="InterPro" id="IPR019155">
    <property type="entry name" value="CLEC16A/TT9_N"/>
</dbReference>
<dbReference type="Proteomes" id="UP000288716">
    <property type="component" value="Unassembled WGS sequence"/>
</dbReference>
<evidence type="ECO:0000259" key="4">
    <source>
        <dbReference type="Pfam" id="PF09758"/>
    </source>
</evidence>
<evidence type="ECO:0000256" key="3">
    <source>
        <dbReference type="SAM" id="MobiDB-lite"/>
    </source>
</evidence>
<feature type="compositionally biased region" description="Low complexity" evidence="3">
    <location>
        <begin position="793"/>
        <end position="803"/>
    </location>
</feature>
<gene>
    <name evidence="6" type="ORF">B4U80_09735</name>
</gene>
<dbReference type="OrthoDB" id="294052at2759"/>
<feature type="region of interest" description="Disordered" evidence="3">
    <location>
        <begin position="788"/>
        <end position="931"/>
    </location>
</feature>
<reference evidence="6 7" key="1">
    <citation type="journal article" date="2018" name="Gigascience">
        <title>Genomes of trombidid mites reveal novel predicted allergens and laterally-transferred genes associated with secondary metabolism.</title>
        <authorList>
            <person name="Dong X."/>
            <person name="Chaisiri K."/>
            <person name="Xia D."/>
            <person name="Armstrong S.D."/>
            <person name="Fang Y."/>
            <person name="Donnelly M.J."/>
            <person name="Kadowaki T."/>
            <person name="McGarry J.W."/>
            <person name="Darby A.C."/>
            <person name="Makepeace B.L."/>
        </authorList>
    </citation>
    <scope>NUCLEOTIDE SEQUENCE [LARGE SCALE GENOMIC DNA]</scope>
    <source>
        <strain evidence="6">UoL-UT</strain>
    </source>
</reference>
<feature type="compositionally biased region" description="Basic and acidic residues" evidence="3">
    <location>
        <begin position="911"/>
        <end position="931"/>
    </location>
</feature>
<protein>
    <submittedName>
        <fullName evidence="6">Protein CLEC16A-like protein</fullName>
    </submittedName>
</protein>
<dbReference type="GO" id="GO:0005770">
    <property type="term" value="C:late endosome"/>
    <property type="evidence" value="ECO:0007669"/>
    <property type="project" value="TreeGrafter"/>
</dbReference>
<proteinExistence type="inferred from homology"/>
<keyword evidence="2" id="KW-0072">Autophagy</keyword>
<feature type="compositionally biased region" description="Low complexity" evidence="3">
    <location>
        <begin position="865"/>
        <end position="877"/>
    </location>
</feature>
<evidence type="ECO:0000313" key="6">
    <source>
        <dbReference type="EMBL" id="RWS29542.1"/>
    </source>
</evidence>
<feature type="domain" description="CLEC16A/TT9 C-terminal" evidence="5">
    <location>
        <begin position="247"/>
        <end position="372"/>
    </location>
</feature>
<dbReference type="InterPro" id="IPR039272">
    <property type="entry name" value="CLEC16A/TT9"/>
</dbReference>
<dbReference type="GO" id="GO:0005794">
    <property type="term" value="C:Golgi apparatus"/>
    <property type="evidence" value="ECO:0007669"/>
    <property type="project" value="TreeGrafter"/>
</dbReference>
<sequence>MNFETYDASMFKGKGWFGGWSSKPKNPHSLDHLKYLYNVMSKNQTVNEQNKTLLVETLRSIAEILIWGDQNDSTVFDFFLEKNMLSFFLKIMKQKCGSYVCVQLLQTLNILFENIRNETSLYYLLSNNHFDFSDEEVMAYYISFLKTLSLKLNAHTIHFFFNEHTNDFPLYTEAIKFFNHSEKMVRIAVRTLTLNVFKVDERSMLKFVGDRTAVPYFSNLVWFIGNHVLEIDACLRSPNKDHQMLIRLDDFVAEHLDHLHYLNDILLLHIFDLNQILTDHLLNRLLIPLYIHSLVTPSEKNSPTERRHRISQIVSLFLLSQVFLIISYESLVQRLVNILFNGNMSIFDTPEFAAPQETLEESLVQAAKLNHSEDSQSMSCMDSDVDCSKQSEMEDNAETSSIMNESSITDEEKAKMSNPKSLLDNRPFLDALFEFLDCSNKADDHLAIFSLCLLYAILSNSGVKESQLNELTLIPDDANAEFVDSLGSTKLIDHLTEIMHLSCQYNSRIRLITLEMSVLLLKKLVMRENKSILSDHHLAAVEQAKEEASSVLRNFFKSEEEAIFLDIFEEEYQEMQRRRLNVEYLMMDANLLLPPNNLTPLMMNGLEFTRRLPCADVERTRYAIRVFLLLRQLSLTLRNEAETQLPLTNYDAFVKTEQLLDLNNSDLIACTVITKDQPKMRRFMVIDSQQLILIEPDSRLLGWGVAKFVALLQEIEVNPDKDDSRSLLIAIKQSNPSTANKRVVVSARYVFDDHIRCMAAKQRLTKGRMKARQKKMIQIAKLIDLHTIPDGQSSSRRSGSSSSTAGRDIPRSQSQTEGFGKRHHHNHSGNSHRPLCRGAAVPGSAVADSIRGGPHFKPNTRRRSISSSNPQSTQSRDSSPKPMVATLVVPSEEMIPLEDLSPKSNRRRTRSRSENRGEVKEIKVQDKCDRV</sequence>
<dbReference type="Pfam" id="PF19439">
    <property type="entry name" value="CLEC16A_C"/>
    <property type="match status" value="2"/>
</dbReference>
<feature type="region of interest" description="Disordered" evidence="3">
    <location>
        <begin position="391"/>
        <end position="411"/>
    </location>
</feature>
<dbReference type="VEuPathDB" id="VectorBase:LDEU002500"/>
<dbReference type="PANTHER" id="PTHR21481">
    <property type="entry name" value="PROTEIN CLEC16A"/>
    <property type="match status" value="1"/>
</dbReference>